<dbReference type="STRING" id="985665.HPL003_13495"/>
<proteinExistence type="predicted"/>
<dbReference type="HOGENOM" id="CLU_3293550_0_0_9"/>
<dbReference type="AlphaFoldDB" id="G7VXK8"/>
<dbReference type="RefSeq" id="WP_014280177.1">
    <property type="nucleotide sequence ID" value="NC_016641.1"/>
</dbReference>
<gene>
    <name evidence="1" type="ordered locus">HPL003_13495</name>
</gene>
<dbReference type="KEGG" id="pta:HPL003_13495"/>
<sequence length="40" mass="4544">MKLIMIAHHLSKLYLILGKLLKIHHAVQYVGVAMIGRYGI</sequence>
<organism evidence="1 2">
    <name type="scientific">Paenibacillus terrae (strain HPL-003)</name>
    <dbReference type="NCBI Taxonomy" id="985665"/>
    <lineage>
        <taxon>Bacteria</taxon>
        <taxon>Bacillati</taxon>
        <taxon>Bacillota</taxon>
        <taxon>Bacilli</taxon>
        <taxon>Bacillales</taxon>
        <taxon>Paenibacillaceae</taxon>
        <taxon>Paenibacillus</taxon>
    </lineage>
</organism>
<reference key="2">
    <citation type="submission" date="2011-11" db="EMBL/GenBank/DDBJ databases">
        <authorList>
            <person name="Shin S.H."/>
            <person name="Kim S."/>
            <person name="Kim J.Y."/>
        </authorList>
    </citation>
    <scope>NUCLEOTIDE SEQUENCE</scope>
    <source>
        <strain>HPL-003</strain>
    </source>
</reference>
<reference evidence="1 2" key="3">
    <citation type="journal article" date="2012" name="J. Bacteriol.">
        <title>Genome Sequence of Paenibacillus terrae HPL-003, a Xylanase-Producing Bacterium Isolated from Soil Found in Forest Residue.</title>
        <authorList>
            <person name="Shin S.H."/>
            <person name="Kim S."/>
            <person name="Kim J.Y."/>
            <person name="Song H.Y."/>
            <person name="Cho S.J."/>
            <person name="Kim D.R."/>
            <person name="Lee K.I."/>
            <person name="Lim H.K."/>
            <person name="Park N.J."/>
            <person name="Hwang I.T."/>
            <person name="Yang K.S."/>
        </authorList>
    </citation>
    <scope>NUCLEOTIDE SEQUENCE [LARGE SCALE GENOMIC DNA]</scope>
    <source>
        <strain evidence="1 2">HPL-003</strain>
    </source>
</reference>
<evidence type="ECO:0000313" key="1">
    <source>
        <dbReference type="EMBL" id="AET59450.1"/>
    </source>
</evidence>
<accession>G7VXK8</accession>
<name>G7VXK8_PAETH</name>
<dbReference type="EMBL" id="CP003107">
    <property type="protein sequence ID" value="AET59450.1"/>
    <property type="molecule type" value="Genomic_DNA"/>
</dbReference>
<reference evidence="2" key="1">
    <citation type="submission" date="2011-11" db="EMBL/GenBank/DDBJ databases">
        <title>Complete sequence of Paenibacillus terrae HPL-003.</title>
        <authorList>
            <person name="Shin S.H."/>
            <person name="Kim S."/>
            <person name="Kim J.Y."/>
        </authorList>
    </citation>
    <scope>NUCLEOTIDE SEQUENCE [LARGE SCALE GENOMIC DNA]</scope>
    <source>
        <strain evidence="2">HPL-003</strain>
    </source>
</reference>
<evidence type="ECO:0000313" key="2">
    <source>
        <dbReference type="Proteomes" id="UP000005876"/>
    </source>
</evidence>
<protein>
    <submittedName>
        <fullName evidence="1">Uncharacterized protein</fullName>
    </submittedName>
</protein>
<dbReference type="Proteomes" id="UP000005876">
    <property type="component" value="Chromosome"/>
</dbReference>